<keyword evidence="3 6" id="KW-0808">Transferase</keyword>
<dbReference type="InterPro" id="IPR002941">
    <property type="entry name" value="DNA_methylase_N4/N6"/>
</dbReference>
<evidence type="ECO:0000256" key="3">
    <source>
        <dbReference type="ARBA" id="ARBA00022679"/>
    </source>
</evidence>
<reference evidence="6 7" key="1">
    <citation type="submission" date="2020-04" db="EMBL/GenBank/DDBJ databases">
        <authorList>
            <person name="Hitch T.C.A."/>
            <person name="Wylensek D."/>
            <person name="Clavel T."/>
        </authorList>
    </citation>
    <scope>NUCLEOTIDE SEQUENCE [LARGE SCALE GENOMIC DNA]</scope>
    <source>
        <strain evidence="6 7">BL-383-APC-2I</strain>
    </source>
</reference>
<dbReference type="EMBL" id="JABAGA010000001">
    <property type="protein sequence ID" value="NMF08692.1"/>
    <property type="molecule type" value="Genomic_DNA"/>
</dbReference>
<comment type="caution">
    <text evidence="6">The sequence shown here is derived from an EMBL/GenBank/DDBJ whole genome shotgun (WGS) entry which is preliminary data.</text>
</comment>
<dbReference type="EC" id="2.1.1.-" evidence="4"/>
<evidence type="ECO:0000256" key="2">
    <source>
        <dbReference type="ARBA" id="ARBA00022603"/>
    </source>
</evidence>
<dbReference type="PANTHER" id="PTHR13370:SF3">
    <property type="entry name" value="TRNA (GUANINE(10)-N2)-METHYLTRANSFERASE HOMOLOG"/>
    <property type="match status" value="1"/>
</dbReference>
<gene>
    <name evidence="6" type="ORF">HF852_03560</name>
</gene>
<dbReference type="GO" id="GO:0032259">
    <property type="term" value="P:methylation"/>
    <property type="evidence" value="ECO:0007669"/>
    <property type="project" value="UniProtKB-KW"/>
</dbReference>
<evidence type="ECO:0000313" key="6">
    <source>
        <dbReference type="EMBL" id="NMF08692.1"/>
    </source>
</evidence>
<dbReference type="Gene3D" id="3.40.50.150">
    <property type="entry name" value="Vaccinia Virus protein VP39"/>
    <property type="match status" value="1"/>
</dbReference>
<accession>A0A7X9SV97</accession>
<dbReference type="PANTHER" id="PTHR13370">
    <property type="entry name" value="RNA METHYLASE-RELATED"/>
    <property type="match status" value="1"/>
</dbReference>
<dbReference type="PROSITE" id="PS00092">
    <property type="entry name" value="N6_MTASE"/>
    <property type="match status" value="1"/>
</dbReference>
<evidence type="ECO:0000256" key="1">
    <source>
        <dbReference type="ARBA" id="ARBA00006594"/>
    </source>
</evidence>
<evidence type="ECO:0000259" key="5">
    <source>
        <dbReference type="Pfam" id="PF01555"/>
    </source>
</evidence>
<name>A0A7X9SV97_9CORY</name>
<evidence type="ECO:0000313" key="7">
    <source>
        <dbReference type="Proteomes" id="UP000589552"/>
    </source>
</evidence>
<dbReference type="SUPFAM" id="SSF53335">
    <property type="entry name" value="S-adenosyl-L-methionine-dependent methyltransferases"/>
    <property type="match status" value="1"/>
</dbReference>
<sequence>MATIDSNSVDLILTDPPYNLGLFMKNRATNLAAMRKNYFGAAGWDNASEAEWEILMEEFFAESARVLKPGASMIVFMAIIKVETLIKLAEKNGFYYKTTGIWHKTNPMPRNMNLHFINSTEAWVYFTYRAKKGVFNNQGAALHDFFESSITPKSEKRFGTHPTQKPIKLLQYLISATSDKDSTVLDPFMGSGSTGVAAVNLERNFIGIEADPTYTALANERIAGETLNGTDN</sequence>
<protein>
    <recommendedName>
        <fullName evidence="4">Methyltransferase</fullName>
        <ecNumber evidence="4">2.1.1.-</ecNumber>
    </recommendedName>
</protein>
<proteinExistence type="inferred from homology"/>
<evidence type="ECO:0000256" key="4">
    <source>
        <dbReference type="RuleBase" id="RU362026"/>
    </source>
</evidence>
<dbReference type="InterPro" id="IPR002052">
    <property type="entry name" value="DNA_methylase_N6_adenine_CS"/>
</dbReference>
<dbReference type="InterPro" id="IPR001091">
    <property type="entry name" value="RM_Methyltransferase"/>
</dbReference>
<dbReference type="InterPro" id="IPR029063">
    <property type="entry name" value="SAM-dependent_MTases_sf"/>
</dbReference>
<dbReference type="GO" id="GO:0003677">
    <property type="term" value="F:DNA binding"/>
    <property type="evidence" value="ECO:0007669"/>
    <property type="project" value="InterPro"/>
</dbReference>
<dbReference type="Proteomes" id="UP000589552">
    <property type="component" value="Unassembled WGS sequence"/>
</dbReference>
<dbReference type="PRINTS" id="PR00508">
    <property type="entry name" value="S21N4MTFRASE"/>
</dbReference>
<dbReference type="GO" id="GO:0005737">
    <property type="term" value="C:cytoplasm"/>
    <property type="evidence" value="ECO:0007669"/>
    <property type="project" value="TreeGrafter"/>
</dbReference>
<dbReference type="GO" id="GO:0008170">
    <property type="term" value="F:N-methyltransferase activity"/>
    <property type="evidence" value="ECO:0007669"/>
    <property type="project" value="InterPro"/>
</dbReference>
<dbReference type="AlphaFoldDB" id="A0A7X9SV97"/>
<comment type="similarity">
    <text evidence="1 4">Belongs to the N(4)/N(6)-methyltransferase family.</text>
</comment>
<dbReference type="Pfam" id="PF01555">
    <property type="entry name" value="N6_N4_Mtase"/>
    <property type="match status" value="1"/>
</dbReference>
<feature type="domain" description="DNA methylase N-4/N-6" evidence="5">
    <location>
        <begin position="9"/>
        <end position="220"/>
    </location>
</feature>
<organism evidence="6 7">
    <name type="scientific">Corynebacterium xerosis</name>
    <dbReference type="NCBI Taxonomy" id="1725"/>
    <lineage>
        <taxon>Bacteria</taxon>
        <taxon>Bacillati</taxon>
        <taxon>Actinomycetota</taxon>
        <taxon>Actinomycetes</taxon>
        <taxon>Mycobacteriales</taxon>
        <taxon>Corynebacteriaceae</taxon>
        <taxon>Corynebacterium</taxon>
    </lineage>
</organism>
<keyword evidence="2 6" id="KW-0489">Methyltransferase</keyword>